<dbReference type="Proteomes" id="UP000036503">
    <property type="component" value="Unassembled WGS sequence"/>
</dbReference>
<dbReference type="InterPro" id="IPR039424">
    <property type="entry name" value="SBP_5"/>
</dbReference>
<dbReference type="STRING" id="39029.BSR42_05910"/>
<dbReference type="RefSeq" id="WP_048514201.1">
    <property type="nucleotide sequence ID" value="NZ_FUXD01000020.1"/>
</dbReference>
<dbReference type="EMBL" id="LEKT01000020">
    <property type="protein sequence ID" value="KMO86538.1"/>
    <property type="molecule type" value="Genomic_DNA"/>
</dbReference>
<evidence type="ECO:0000259" key="4">
    <source>
        <dbReference type="Pfam" id="PF00496"/>
    </source>
</evidence>
<evidence type="ECO:0000313" key="6">
    <source>
        <dbReference type="Proteomes" id="UP000036503"/>
    </source>
</evidence>
<gene>
    <name evidence="5" type="ORF">AB840_07415</name>
</gene>
<dbReference type="InterPro" id="IPR000914">
    <property type="entry name" value="SBP_5_dom"/>
</dbReference>
<dbReference type="OrthoDB" id="137511at2"/>
<organism evidence="5 6">
    <name type="scientific">Megasphaera cerevisiae DSM 20462</name>
    <dbReference type="NCBI Taxonomy" id="1122219"/>
    <lineage>
        <taxon>Bacteria</taxon>
        <taxon>Bacillati</taxon>
        <taxon>Bacillota</taxon>
        <taxon>Negativicutes</taxon>
        <taxon>Veillonellales</taxon>
        <taxon>Veillonellaceae</taxon>
        <taxon>Megasphaera</taxon>
    </lineage>
</organism>
<dbReference type="Gene3D" id="3.90.76.10">
    <property type="entry name" value="Dipeptide-binding Protein, Domain 1"/>
    <property type="match status" value="1"/>
</dbReference>
<dbReference type="GO" id="GO:0043190">
    <property type="term" value="C:ATP-binding cassette (ABC) transporter complex"/>
    <property type="evidence" value="ECO:0007669"/>
    <property type="project" value="InterPro"/>
</dbReference>
<evidence type="ECO:0000256" key="2">
    <source>
        <dbReference type="ARBA" id="ARBA00022448"/>
    </source>
</evidence>
<dbReference type="InterPro" id="IPR030678">
    <property type="entry name" value="Peptide/Ni-bd"/>
</dbReference>
<dbReference type="Gene3D" id="3.40.190.10">
    <property type="entry name" value="Periplasmic binding protein-like II"/>
    <property type="match status" value="1"/>
</dbReference>
<name>A0A0J6WWG7_9FIRM</name>
<keyword evidence="2" id="KW-0813">Transport</keyword>
<accession>A0A0J6WWG7</accession>
<dbReference type="Pfam" id="PF00496">
    <property type="entry name" value="SBP_bac_5"/>
    <property type="match status" value="1"/>
</dbReference>
<evidence type="ECO:0000313" key="5">
    <source>
        <dbReference type="EMBL" id="KMO86538.1"/>
    </source>
</evidence>
<dbReference type="InParanoid" id="A0A0J6WWG7"/>
<keyword evidence="6" id="KW-1185">Reference proteome</keyword>
<dbReference type="PANTHER" id="PTHR30290">
    <property type="entry name" value="PERIPLASMIC BINDING COMPONENT OF ABC TRANSPORTER"/>
    <property type="match status" value="1"/>
</dbReference>
<dbReference type="SUPFAM" id="SSF53850">
    <property type="entry name" value="Periplasmic binding protein-like II"/>
    <property type="match status" value="1"/>
</dbReference>
<sequence length="538" mass="60180">MGVWNWFGRKKTLVLGIAVLLGAVMLSGCGSGTESKARDTLTIGLTNAPDSLNPLFNPGTAGQFTLRFMYDTLLGMPEPNKFEPQLADSFESQDSQNFTVKLNPKAKWTDGQPVTADDVVFTLNTIANPAVETTKSSFINMLEGLNDMGKLEHGSTISGVSVVDEHTVILKTKRPVDPNYIKCMLGFEVYIIPKHVFETIHPADISNSDAVTKPTVTSGPFKFVNYKTNDHVELAANMDYYRGEPKLKKIFLRIMNGTNLVTELKSGNVQMAAADGIGIVPIKDLDVLKKDSRLLIKTTPQFGGQYLEFNNANPEFNVHFRRAVTMAINRKRLVDDLYKGTAKIVPTVYTTGSSYYDKSVEPLPYDLESAKRELAQSGFDTSKELTLQVPIGNVLREQSADLIQQDLQALGIQVKQQKLDFPSVLANARKGDYELLLMGYSLRVDPDYSMYFVPGGGSNFPHVDDPKLTDMLNQAKLMISPDERKTAYSEIQRYMRDNQFITSLYEQDQIIAQDKKLKGGIKEFWEGSLHDLHEWHFE</sequence>
<dbReference type="GO" id="GO:0015833">
    <property type="term" value="P:peptide transport"/>
    <property type="evidence" value="ECO:0007669"/>
    <property type="project" value="TreeGrafter"/>
</dbReference>
<feature type="domain" description="Solute-binding protein family 5" evidence="4">
    <location>
        <begin position="81"/>
        <end position="451"/>
    </location>
</feature>
<comment type="similarity">
    <text evidence="1">Belongs to the bacterial solute-binding protein 5 family.</text>
</comment>
<keyword evidence="3" id="KW-0732">Signal</keyword>
<proteinExistence type="inferred from homology"/>
<reference evidence="5 6" key="1">
    <citation type="submission" date="2015-06" db="EMBL/GenBank/DDBJ databases">
        <title>Draft genome sequence of beer spoilage bacterium Megasphaera cerevisiae type strain 20462.</title>
        <authorList>
            <person name="Kutumbaka K."/>
            <person name="Pasmowitz J."/>
            <person name="Mategko J."/>
            <person name="Reyes D."/>
            <person name="Friedrich A."/>
            <person name="Han S."/>
            <person name="Martens-Habbena W."/>
            <person name="Neal-McKinney J."/>
            <person name="Janagama H.K."/>
            <person name="Nadala C."/>
            <person name="Samadpour M."/>
        </authorList>
    </citation>
    <scope>NUCLEOTIDE SEQUENCE [LARGE SCALE GENOMIC DNA]</scope>
    <source>
        <strain evidence="5 6">DSM 20462</strain>
    </source>
</reference>
<dbReference type="GO" id="GO:1904680">
    <property type="term" value="F:peptide transmembrane transporter activity"/>
    <property type="evidence" value="ECO:0007669"/>
    <property type="project" value="TreeGrafter"/>
</dbReference>
<dbReference type="Gene3D" id="3.10.105.10">
    <property type="entry name" value="Dipeptide-binding Protein, Domain 3"/>
    <property type="match status" value="1"/>
</dbReference>
<dbReference type="PANTHER" id="PTHR30290:SF9">
    <property type="entry name" value="OLIGOPEPTIDE-BINDING PROTEIN APPA"/>
    <property type="match status" value="1"/>
</dbReference>
<protein>
    <recommendedName>
        <fullName evidence="4">Solute-binding protein family 5 domain-containing protein</fullName>
    </recommendedName>
</protein>
<dbReference type="PATRIC" id="fig|1122219.3.peg.1020"/>
<dbReference type="GO" id="GO:0042597">
    <property type="term" value="C:periplasmic space"/>
    <property type="evidence" value="ECO:0007669"/>
    <property type="project" value="UniProtKB-ARBA"/>
</dbReference>
<dbReference type="PIRSF" id="PIRSF002741">
    <property type="entry name" value="MppA"/>
    <property type="match status" value="1"/>
</dbReference>
<evidence type="ECO:0000256" key="1">
    <source>
        <dbReference type="ARBA" id="ARBA00005695"/>
    </source>
</evidence>
<dbReference type="CDD" id="cd08513">
    <property type="entry name" value="PBP2_thermophilic_Hb8_like"/>
    <property type="match status" value="1"/>
</dbReference>
<evidence type="ECO:0000256" key="3">
    <source>
        <dbReference type="ARBA" id="ARBA00022729"/>
    </source>
</evidence>
<dbReference type="AlphaFoldDB" id="A0A0J6WWG7"/>
<comment type="caution">
    <text evidence="5">The sequence shown here is derived from an EMBL/GenBank/DDBJ whole genome shotgun (WGS) entry which is preliminary data.</text>
</comment>